<feature type="transmembrane region" description="Helical" evidence="1">
    <location>
        <begin position="6"/>
        <end position="24"/>
    </location>
</feature>
<dbReference type="OrthoDB" id="5688210at2"/>
<gene>
    <name evidence="2" type="ORF">NCTC10699_01203</name>
</gene>
<name>A0A379B4V9_9PAST</name>
<dbReference type="EMBL" id="UGSS01000002">
    <property type="protein sequence ID" value="SUB33576.1"/>
    <property type="molecule type" value="Genomic_DNA"/>
</dbReference>
<dbReference type="Proteomes" id="UP000254280">
    <property type="component" value="Unassembled WGS sequence"/>
</dbReference>
<evidence type="ECO:0000313" key="2">
    <source>
        <dbReference type="EMBL" id="SUB33576.1"/>
    </source>
</evidence>
<dbReference type="AlphaFoldDB" id="A0A379B4V9"/>
<dbReference type="Pfam" id="PF12669">
    <property type="entry name" value="FeoB_associated"/>
    <property type="match status" value="1"/>
</dbReference>
<evidence type="ECO:0000313" key="3">
    <source>
        <dbReference type="Proteomes" id="UP000254280"/>
    </source>
</evidence>
<protein>
    <submittedName>
        <fullName evidence="2">Virus attachment protein p12 family</fullName>
    </submittedName>
</protein>
<keyword evidence="1" id="KW-0812">Transmembrane</keyword>
<keyword evidence="1" id="KW-1133">Transmembrane helix</keyword>
<keyword evidence="1" id="KW-0472">Membrane</keyword>
<evidence type="ECO:0000256" key="1">
    <source>
        <dbReference type="SAM" id="Phobius"/>
    </source>
</evidence>
<keyword evidence="3" id="KW-1185">Reference proteome</keyword>
<organism evidence="2 3">
    <name type="scientific">[Pasteurella] mairii</name>
    <dbReference type="NCBI Taxonomy" id="757"/>
    <lineage>
        <taxon>Bacteria</taxon>
        <taxon>Pseudomonadati</taxon>
        <taxon>Pseudomonadota</taxon>
        <taxon>Gammaproteobacteria</taxon>
        <taxon>Pasteurellales</taxon>
        <taxon>Pasteurellaceae</taxon>
    </lineage>
</organism>
<sequence>MIQTILVGIIVIACVAYILWKYVLNPKRSMCDGCNKCSGKNPSCH</sequence>
<reference evidence="2 3" key="1">
    <citation type="submission" date="2018-06" db="EMBL/GenBank/DDBJ databases">
        <authorList>
            <consortium name="Pathogen Informatics"/>
            <person name="Doyle S."/>
        </authorList>
    </citation>
    <scope>NUCLEOTIDE SEQUENCE [LARGE SCALE GENOMIC DNA]</scope>
    <source>
        <strain evidence="2 3">NCTC10699</strain>
    </source>
</reference>
<proteinExistence type="predicted"/>
<accession>A0A379B4V9</accession>